<protein>
    <submittedName>
        <fullName evidence="1">Uncharacterized protein</fullName>
    </submittedName>
</protein>
<evidence type="ECO:0000313" key="3">
    <source>
        <dbReference type="Proteomes" id="UP000274073"/>
    </source>
</evidence>
<evidence type="ECO:0000313" key="1">
    <source>
        <dbReference type="EMBL" id="AZA87173.1"/>
    </source>
</evidence>
<evidence type="ECO:0000313" key="2">
    <source>
        <dbReference type="EMBL" id="AZA95602.1"/>
    </source>
</evidence>
<dbReference type="AlphaFoldDB" id="A0AAD0YGI2"/>
<dbReference type="EMBL" id="CP033915">
    <property type="protein sequence ID" value="AZA87173.1"/>
    <property type="molecule type" value="Genomic_DNA"/>
</dbReference>
<organism evidence="1 3">
    <name type="scientific">Chryseobacterium shandongense</name>
    <dbReference type="NCBI Taxonomy" id="1493872"/>
    <lineage>
        <taxon>Bacteria</taxon>
        <taxon>Pseudomonadati</taxon>
        <taxon>Bacteroidota</taxon>
        <taxon>Flavobacteriia</taxon>
        <taxon>Flavobacteriales</taxon>
        <taxon>Weeksellaceae</taxon>
        <taxon>Chryseobacterium group</taxon>
        <taxon>Chryseobacterium</taxon>
    </lineage>
</organism>
<dbReference type="Proteomes" id="UP000281741">
    <property type="component" value="Chromosome"/>
</dbReference>
<gene>
    <name evidence="1" type="ORF">EG349_10415</name>
    <name evidence="2" type="ORF">EG353_08490</name>
</gene>
<name>A0AAD0YGI2_9FLAO</name>
<keyword evidence="4" id="KW-1185">Reference proteome</keyword>
<evidence type="ECO:0000313" key="4">
    <source>
        <dbReference type="Proteomes" id="UP000281741"/>
    </source>
</evidence>
<accession>A0AAD0YGI2</accession>
<reference evidence="3 4" key="1">
    <citation type="submission" date="2018-11" db="EMBL/GenBank/DDBJ databases">
        <title>Proposal to divide the Flavobacteriaceae and reorganize its genera based on Amino Acid Identity values calculated from whole genome sequences.</title>
        <authorList>
            <person name="Nicholson A.C."/>
            <person name="Gulvik C.A."/>
            <person name="Whitney A.M."/>
            <person name="Humrighouse B.W."/>
            <person name="Bell M."/>
            <person name="Holmes B."/>
            <person name="Steigerwalt A.G."/>
            <person name="Villarma A."/>
            <person name="Sheth M."/>
            <person name="Batra D."/>
            <person name="Pryor J."/>
            <person name="Bernardet J.-F."/>
            <person name="Hugo C."/>
            <person name="Kampfer P."/>
            <person name="Newman J."/>
            <person name="McQuiston J.R."/>
        </authorList>
    </citation>
    <scope>NUCLEOTIDE SEQUENCE [LARGE SCALE GENOMIC DNA]</scope>
    <source>
        <strain evidence="1 3">G0207</strain>
        <strain evidence="2 4">H5143</strain>
    </source>
</reference>
<sequence length="94" mass="11173">MKFRGTIKEEVSPKDKSVIVQFEGDKQKQQFEVHCNFSPFYKEMRKWDTWDFVLKLQSEIFTDPKSGTKSYFTHLICTKATLYHELGTIGPKYR</sequence>
<proteinExistence type="predicted"/>
<dbReference type="EMBL" id="CP033912">
    <property type="protein sequence ID" value="AZA95602.1"/>
    <property type="molecule type" value="Genomic_DNA"/>
</dbReference>
<dbReference type="Proteomes" id="UP000274073">
    <property type="component" value="Chromosome"/>
</dbReference>